<dbReference type="HAMAP" id="MF_00291_B">
    <property type="entry name" value="Ribosomal_uS2_B"/>
    <property type="match status" value="1"/>
</dbReference>
<dbReference type="VEuPathDB" id="FungiDB:DIURU_000690"/>
<dbReference type="GO" id="GO:0003735">
    <property type="term" value="F:structural constituent of ribosome"/>
    <property type="evidence" value="ECO:0007669"/>
    <property type="project" value="InterPro"/>
</dbReference>
<dbReference type="NCBIfam" id="TIGR01011">
    <property type="entry name" value="rpsB_bact"/>
    <property type="match status" value="1"/>
</dbReference>
<sequence length="439" mass="48608">MSVVGRGMARRLCQQVRAASTAAEGATAATAESREKAVADALAREEQAAEERKRMRELKQHTLEEINKLNKVPSVLINQRLAKLQAELDNLPQNKVKQLDEELEEFLMNNMNLPIKKIVNRPWAKNLIDSQGKLKFDDHSTKLASTTSFNEFPNLQPTPDYKGYSEQELYLRQLQHQRQTAALGSKLKNVYKPRNDAVKPQSIGDITVSSLLAAGCHLGHAPSSWRPTTHRFIYGEYKGVHIIDLNETMVALKRAANVVKGVAKKGGIILYVGTGKLNFHQHRVLEEAATRSGGYYIAKRWIPGTITNFLEVTKHTATASIDGSSTSRVEVDMADNASGKAITDNSLLKPDLVVLINPVENRNCIDECTKARVPTIGLCDTDMEPSLLTYPIPANDDSVRSQALITGVLSKAAEEGRAERHALFNDYKKAQEERGQASM</sequence>
<evidence type="ECO:0000256" key="1">
    <source>
        <dbReference type="ARBA" id="ARBA00006242"/>
    </source>
</evidence>
<dbReference type="PANTHER" id="PTHR12534:SF0">
    <property type="entry name" value="SMALL RIBOSOMAL SUBUNIT PROTEIN US2M"/>
    <property type="match status" value="1"/>
</dbReference>
<dbReference type="InterPro" id="IPR018130">
    <property type="entry name" value="Ribosomal_uS2_CS"/>
</dbReference>
<dbReference type="PANTHER" id="PTHR12534">
    <property type="entry name" value="30S RIBOSOMAL PROTEIN S2 PROKARYOTIC AND ORGANELLAR"/>
    <property type="match status" value="1"/>
</dbReference>
<dbReference type="Pfam" id="PF00318">
    <property type="entry name" value="Ribosomal_S2"/>
    <property type="match status" value="1"/>
</dbReference>
<reference evidence="6 7" key="1">
    <citation type="submission" date="2019-07" db="EMBL/GenBank/DDBJ databases">
        <title>Genome assembly of two rare yeast pathogens: Diutina rugosa and Trichomonascus ciferrii.</title>
        <authorList>
            <person name="Mixao V."/>
            <person name="Saus E."/>
            <person name="Hansen A."/>
            <person name="Lass-Flor C."/>
            <person name="Gabaldon T."/>
        </authorList>
    </citation>
    <scope>NUCLEOTIDE SEQUENCE [LARGE SCALE GENOMIC DNA]</scope>
    <source>
        <strain evidence="6 7">CBS 613</strain>
    </source>
</reference>
<evidence type="ECO:0000256" key="3">
    <source>
        <dbReference type="ARBA" id="ARBA00022990"/>
    </source>
</evidence>
<dbReference type="AlphaFoldDB" id="A0A642UWQ8"/>
<dbReference type="PROSITE" id="PS00963">
    <property type="entry name" value="RIBOSOMAL_S2_2"/>
    <property type="match status" value="1"/>
</dbReference>
<keyword evidence="3" id="KW-0007">Acetylation</keyword>
<dbReference type="OrthoDB" id="2320368at2759"/>
<dbReference type="InterPro" id="IPR001865">
    <property type="entry name" value="Ribosomal_uS2"/>
</dbReference>
<dbReference type="GO" id="GO:0005763">
    <property type="term" value="C:mitochondrial small ribosomal subunit"/>
    <property type="evidence" value="ECO:0007669"/>
    <property type="project" value="TreeGrafter"/>
</dbReference>
<evidence type="ECO:0000256" key="4">
    <source>
        <dbReference type="ARBA" id="ARBA00023274"/>
    </source>
</evidence>
<proteinExistence type="inferred from homology"/>
<comment type="similarity">
    <text evidence="1 5">Belongs to the universal ribosomal protein uS2 family.</text>
</comment>
<evidence type="ECO:0000313" key="7">
    <source>
        <dbReference type="Proteomes" id="UP000449547"/>
    </source>
</evidence>
<dbReference type="Gene3D" id="3.40.50.10490">
    <property type="entry name" value="Glucose-6-phosphate isomerase like protein, domain 1"/>
    <property type="match status" value="1"/>
</dbReference>
<dbReference type="PRINTS" id="PR00395">
    <property type="entry name" value="RIBOSOMALS2"/>
</dbReference>
<keyword evidence="2 5" id="KW-0689">Ribosomal protein</keyword>
<dbReference type="EMBL" id="SWFT01000027">
    <property type="protein sequence ID" value="KAA8907006.1"/>
    <property type="molecule type" value="Genomic_DNA"/>
</dbReference>
<organism evidence="6 7">
    <name type="scientific">Diutina rugosa</name>
    <name type="common">Yeast</name>
    <name type="synonym">Candida rugosa</name>
    <dbReference type="NCBI Taxonomy" id="5481"/>
    <lineage>
        <taxon>Eukaryota</taxon>
        <taxon>Fungi</taxon>
        <taxon>Dikarya</taxon>
        <taxon>Ascomycota</taxon>
        <taxon>Saccharomycotina</taxon>
        <taxon>Pichiomycetes</taxon>
        <taxon>Debaryomycetaceae</taxon>
        <taxon>Diutina</taxon>
    </lineage>
</organism>
<keyword evidence="4 5" id="KW-0687">Ribonucleoprotein</keyword>
<evidence type="ECO:0000313" key="6">
    <source>
        <dbReference type="EMBL" id="KAA8907006.1"/>
    </source>
</evidence>
<dbReference type="CDD" id="cd01425">
    <property type="entry name" value="RPS2"/>
    <property type="match status" value="1"/>
</dbReference>
<name>A0A642UWQ8_DIURU</name>
<dbReference type="InterPro" id="IPR005706">
    <property type="entry name" value="Ribosomal_uS2_bac/mit/plastid"/>
</dbReference>
<dbReference type="SUPFAM" id="SSF52313">
    <property type="entry name" value="Ribosomal protein S2"/>
    <property type="match status" value="1"/>
</dbReference>
<evidence type="ECO:0000256" key="2">
    <source>
        <dbReference type="ARBA" id="ARBA00022980"/>
    </source>
</evidence>
<dbReference type="OMA" id="RNCINEC"/>
<keyword evidence="7" id="KW-1185">Reference proteome</keyword>
<dbReference type="GeneID" id="54779343"/>
<accession>A0A642UWQ8</accession>
<dbReference type="GO" id="GO:0006412">
    <property type="term" value="P:translation"/>
    <property type="evidence" value="ECO:0007669"/>
    <property type="project" value="InterPro"/>
</dbReference>
<dbReference type="RefSeq" id="XP_034014357.1">
    <property type="nucleotide sequence ID" value="XM_034158966.1"/>
</dbReference>
<evidence type="ECO:0000256" key="5">
    <source>
        <dbReference type="RuleBase" id="RU003631"/>
    </source>
</evidence>
<protein>
    <recommendedName>
        <fullName evidence="8">Ribosomal protein S2</fullName>
    </recommendedName>
</protein>
<gene>
    <name evidence="6" type="ORF">DIURU_000690</name>
</gene>
<dbReference type="Proteomes" id="UP000449547">
    <property type="component" value="Unassembled WGS sequence"/>
</dbReference>
<evidence type="ECO:0008006" key="8">
    <source>
        <dbReference type="Google" id="ProtNLM"/>
    </source>
</evidence>
<comment type="caution">
    <text evidence="6">The sequence shown here is derived from an EMBL/GenBank/DDBJ whole genome shotgun (WGS) entry which is preliminary data.</text>
</comment>
<dbReference type="InterPro" id="IPR023591">
    <property type="entry name" value="Ribosomal_uS2_flav_dom_sf"/>
</dbReference>